<dbReference type="Pfam" id="PF13622">
    <property type="entry name" value="4HBT_3"/>
    <property type="match status" value="1"/>
</dbReference>
<dbReference type="InterPro" id="IPR049449">
    <property type="entry name" value="TesB_ACOT8-like_N"/>
</dbReference>
<dbReference type="SUPFAM" id="SSF54637">
    <property type="entry name" value="Thioesterase/thiol ester dehydrase-isomerase"/>
    <property type="match status" value="2"/>
</dbReference>
<organism evidence="11 12">
    <name type="scientific">Alteromonas profundi</name>
    <dbReference type="NCBI Taxonomy" id="2696062"/>
    <lineage>
        <taxon>Bacteria</taxon>
        <taxon>Pseudomonadati</taxon>
        <taxon>Pseudomonadota</taxon>
        <taxon>Gammaproteobacteria</taxon>
        <taxon>Alteromonadales</taxon>
        <taxon>Alteromonadaceae</taxon>
        <taxon>Alteromonas/Salinimonas group</taxon>
        <taxon>Alteromonas</taxon>
    </lineage>
</organism>
<dbReference type="PANTHER" id="PTHR11066:SF34">
    <property type="entry name" value="ACYL-COENZYME A THIOESTERASE 8"/>
    <property type="match status" value="1"/>
</dbReference>
<dbReference type="EC" id="3.1.2.20" evidence="5"/>
<evidence type="ECO:0000256" key="3">
    <source>
        <dbReference type="ARBA" id="ARBA00022801"/>
    </source>
</evidence>
<reference evidence="11 12" key="1">
    <citation type="submission" date="2020-01" db="EMBL/GenBank/DDBJ databases">
        <authorList>
            <person name="Chen J."/>
            <person name="Zhu S."/>
            <person name="Yang J."/>
        </authorList>
    </citation>
    <scope>NUCLEOTIDE SEQUENCE [LARGE SCALE GENOMIC DNA]</scope>
    <source>
        <strain evidence="11 12">345S023</strain>
    </source>
</reference>
<keyword evidence="3" id="KW-0378">Hydrolase</keyword>
<dbReference type="PANTHER" id="PTHR11066">
    <property type="entry name" value="ACYL-COA THIOESTERASE"/>
    <property type="match status" value="1"/>
</dbReference>
<keyword evidence="4" id="KW-0443">Lipid metabolism</keyword>
<dbReference type="CDD" id="cd03444">
    <property type="entry name" value="Thioesterase_II_repeat1"/>
    <property type="match status" value="1"/>
</dbReference>
<dbReference type="EMBL" id="JAAAWN010000009">
    <property type="protein sequence ID" value="NDV91286.1"/>
    <property type="molecule type" value="Genomic_DNA"/>
</dbReference>
<dbReference type="Pfam" id="PF02551">
    <property type="entry name" value="Acyl_CoA_thio"/>
    <property type="match status" value="1"/>
</dbReference>
<comment type="caution">
    <text evidence="11">The sequence shown here is derived from an EMBL/GenBank/DDBJ whole genome shotgun (WGS) entry which is preliminary data.</text>
</comment>
<keyword evidence="12" id="KW-1185">Reference proteome</keyword>
<evidence type="ECO:0000259" key="9">
    <source>
        <dbReference type="Pfam" id="PF02551"/>
    </source>
</evidence>
<evidence type="ECO:0000256" key="8">
    <source>
        <dbReference type="ARBA" id="ARBA00079653"/>
    </source>
</evidence>
<comment type="similarity">
    <text evidence="1">Belongs to the C/M/P thioester hydrolase family.</text>
</comment>
<dbReference type="Proteomes" id="UP000470213">
    <property type="component" value="Unassembled WGS sequence"/>
</dbReference>
<evidence type="ECO:0000256" key="6">
    <source>
        <dbReference type="ARBA" id="ARBA00050943"/>
    </source>
</evidence>
<dbReference type="InterPro" id="IPR042171">
    <property type="entry name" value="Acyl-CoA_hotdog"/>
</dbReference>
<dbReference type="AlphaFoldDB" id="A0A7X5LL06"/>
<dbReference type="GO" id="GO:0006637">
    <property type="term" value="P:acyl-CoA metabolic process"/>
    <property type="evidence" value="ECO:0007669"/>
    <property type="project" value="InterPro"/>
</dbReference>
<evidence type="ECO:0000313" key="11">
    <source>
        <dbReference type="EMBL" id="NDV91286.1"/>
    </source>
</evidence>
<sequence length="290" mass="32942">MSEVKLSSLFHLETVEQGLYRGESWDLGFRALFGGQVLGQALAAAYETVESNRVVHSFHTYFLLPGDAKKPVVYDVEVVRDGRSFSARRVKAIQDGRNIFYMTASFQVPEDGMHHQAPEMPDVPLPQDVQSDIEFYEANFDKIARPMREALSYHRPVDIRTIDAANSYQASKRPPTRYIWMRARNNQLSDQLSLHQAALAYASDYHFLSTSLQPHGIAVTDKSLRIATIDHAMWFHRPVNFNEWLLYAMESPFSGGARGIVKGQIFNQQGELIASTMQEGLMRQVGEKKE</sequence>
<dbReference type="GO" id="GO:0047617">
    <property type="term" value="F:fatty acyl-CoA hydrolase activity"/>
    <property type="evidence" value="ECO:0007669"/>
    <property type="project" value="UniProtKB-EC"/>
</dbReference>
<accession>A0A7X5LL06</accession>
<feature type="domain" description="Acyl-CoA thioesterase 2 C-terminal" evidence="9">
    <location>
        <begin position="156"/>
        <end position="281"/>
    </location>
</feature>
<dbReference type="GO" id="GO:0005829">
    <property type="term" value="C:cytosol"/>
    <property type="evidence" value="ECO:0007669"/>
    <property type="project" value="TreeGrafter"/>
</dbReference>
<dbReference type="Gene3D" id="2.40.160.210">
    <property type="entry name" value="Acyl-CoA thioesterase, double hotdog domain"/>
    <property type="match status" value="1"/>
</dbReference>
<dbReference type="InterPro" id="IPR029069">
    <property type="entry name" value="HotDog_dom_sf"/>
</dbReference>
<proteinExistence type="inferred from homology"/>
<evidence type="ECO:0000313" key="12">
    <source>
        <dbReference type="Proteomes" id="UP000470213"/>
    </source>
</evidence>
<evidence type="ECO:0000256" key="7">
    <source>
        <dbReference type="ARBA" id="ARBA00071120"/>
    </source>
</evidence>
<gene>
    <name evidence="11" type="ORF">GTH32_08850</name>
</gene>
<dbReference type="InterPro" id="IPR003703">
    <property type="entry name" value="Acyl_CoA_thio"/>
</dbReference>
<name>A0A7X5LL06_9ALTE</name>
<evidence type="ECO:0000256" key="4">
    <source>
        <dbReference type="ARBA" id="ARBA00023098"/>
    </source>
</evidence>
<comment type="catalytic activity">
    <reaction evidence="6">
        <text>a fatty acyl-CoA + H2O = a fatty acid + CoA + H(+)</text>
        <dbReference type="Rhea" id="RHEA:16781"/>
        <dbReference type="ChEBI" id="CHEBI:15377"/>
        <dbReference type="ChEBI" id="CHEBI:15378"/>
        <dbReference type="ChEBI" id="CHEBI:28868"/>
        <dbReference type="ChEBI" id="CHEBI:57287"/>
        <dbReference type="ChEBI" id="CHEBI:77636"/>
        <dbReference type="EC" id="3.1.2.20"/>
    </reaction>
    <physiologicalReaction direction="left-to-right" evidence="6">
        <dbReference type="Rhea" id="RHEA:16782"/>
    </physiologicalReaction>
</comment>
<evidence type="ECO:0000256" key="5">
    <source>
        <dbReference type="ARBA" id="ARBA00038894"/>
    </source>
</evidence>
<dbReference type="RefSeq" id="WP_163084872.1">
    <property type="nucleotide sequence ID" value="NZ_JAAAWN010000009.1"/>
</dbReference>
<dbReference type="InterPro" id="IPR025652">
    <property type="entry name" value="TesB_C"/>
</dbReference>
<dbReference type="CDD" id="cd03445">
    <property type="entry name" value="Thioesterase_II_repeat2"/>
    <property type="match status" value="1"/>
</dbReference>
<dbReference type="GO" id="GO:0009062">
    <property type="term" value="P:fatty acid catabolic process"/>
    <property type="evidence" value="ECO:0007669"/>
    <property type="project" value="TreeGrafter"/>
</dbReference>
<evidence type="ECO:0000259" key="10">
    <source>
        <dbReference type="Pfam" id="PF13622"/>
    </source>
</evidence>
<dbReference type="FunFam" id="2.40.160.210:FF:000001">
    <property type="entry name" value="Acyl-CoA thioesterase II"/>
    <property type="match status" value="1"/>
</dbReference>
<comment type="subunit">
    <text evidence="2">Homotetramer.</text>
</comment>
<feature type="domain" description="Acyl-CoA thioesterase-like N-terminal HotDog" evidence="10">
    <location>
        <begin position="24"/>
        <end position="107"/>
    </location>
</feature>
<protein>
    <recommendedName>
        <fullName evidence="7">Acyl-CoA thioesterase 2</fullName>
        <ecNumber evidence="5">3.1.2.20</ecNumber>
    </recommendedName>
    <alternativeName>
        <fullName evidence="8">Thioesterase II</fullName>
    </alternativeName>
</protein>
<evidence type="ECO:0000256" key="1">
    <source>
        <dbReference type="ARBA" id="ARBA00006538"/>
    </source>
</evidence>
<evidence type="ECO:0000256" key="2">
    <source>
        <dbReference type="ARBA" id="ARBA00011881"/>
    </source>
</evidence>